<dbReference type="Gene3D" id="3.10.580.10">
    <property type="entry name" value="CBS-domain"/>
    <property type="match status" value="2"/>
</dbReference>
<evidence type="ECO:0000313" key="8">
    <source>
        <dbReference type="Proteomes" id="UP000230233"/>
    </source>
</evidence>
<evidence type="ECO:0000256" key="5">
    <source>
        <dbReference type="PROSITE-ProRule" id="PRU00703"/>
    </source>
</evidence>
<dbReference type="GO" id="GO:0016208">
    <property type="term" value="F:AMP binding"/>
    <property type="evidence" value="ECO:0007669"/>
    <property type="project" value="TreeGrafter"/>
</dbReference>
<keyword evidence="3 5" id="KW-0129">CBS domain</keyword>
<evidence type="ECO:0000256" key="3">
    <source>
        <dbReference type="ARBA" id="ARBA00023122"/>
    </source>
</evidence>
<evidence type="ECO:0000313" key="7">
    <source>
        <dbReference type="EMBL" id="PIC16331.1"/>
    </source>
</evidence>
<dbReference type="InterPro" id="IPR046342">
    <property type="entry name" value="CBS_dom_sf"/>
</dbReference>
<evidence type="ECO:0000256" key="1">
    <source>
        <dbReference type="ARBA" id="ARBA00006750"/>
    </source>
</evidence>
<dbReference type="GO" id="GO:0019887">
    <property type="term" value="F:protein kinase regulator activity"/>
    <property type="evidence" value="ECO:0007669"/>
    <property type="project" value="TreeGrafter"/>
</dbReference>
<dbReference type="EMBL" id="PDUG01000006">
    <property type="protein sequence ID" value="PIC16331.1"/>
    <property type="molecule type" value="Genomic_DNA"/>
</dbReference>
<dbReference type="STRING" id="1611254.A0A2G5SN88"/>
<dbReference type="SUPFAM" id="SSF54631">
    <property type="entry name" value="CBS-domain pair"/>
    <property type="match status" value="2"/>
</dbReference>
<dbReference type="PANTHER" id="PTHR13780">
    <property type="entry name" value="AMP-ACTIVATED PROTEIN KINASE, GAMMA REGULATORY SUBUNIT"/>
    <property type="match status" value="1"/>
</dbReference>
<feature type="domain" description="CBS" evidence="6">
    <location>
        <begin position="225"/>
        <end position="282"/>
    </location>
</feature>
<proteinExistence type="inferred from homology"/>
<dbReference type="SMART" id="SM00116">
    <property type="entry name" value="CBS"/>
    <property type="match status" value="3"/>
</dbReference>
<comment type="similarity">
    <text evidence="1">Belongs to the 5'-AMP-activated protein kinase gamma subunit family.</text>
</comment>
<dbReference type="OrthoDB" id="449052at2759"/>
<dbReference type="GO" id="GO:0031588">
    <property type="term" value="C:nucleotide-activated protein kinase complex"/>
    <property type="evidence" value="ECO:0007669"/>
    <property type="project" value="TreeGrafter"/>
</dbReference>
<dbReference type="Pfam" id="PF00571">
    <property type="entry name" value="CBS"/>
    <property type="match status" value="2"/>
</dbReference>
<protein>
    <recommendedName>
        <fullName evidence="6">CBS domain-containing protein</fullName>
    </recommendedName>
</protein>
<accession>A0A2G5SN88</accession>
<dbReference type="PANTHER" id="PTHR13780:SF99">
    <property type="entry name" value="CBS DOMAIN-CONTAINING PROTEIN"/>
    <property type="match status" value="1"/>
</dbReference>
<dbReference type="PROSITE" id="PS51371">
    <property type="entry name" value="CBS"/>
    <property type="match status" value="2"/>
</dbReference>
<feature type="domain" description="CBS" evidence="6">
    <location>
        <begin position="391"/>
        <end position="450"/>
    </location>
</feature>
<evidence type="ECO:0000256" key="2">
    <source>
        <dbReference type="ARBA" id="ARBA00022737"/>
    </source>
</evidence>
<evidence type="ECO:0000256" key="4">
    <source>
        <dbReference type="ARBA" id="ARBA00025878"/>
    </source>
</evidence>
<dbReference type="InterPro" id="IPR050511">
    <property type="entry name" value="AMPK_gamma/SDS23_families"/>
</dbReference>
<comment type="subunit">
    <text evidence="4">AMPK is a heterotrimer of an alpha catalytic subunit (PRKAA1 or PRKAA2), a beta (PRKAB1 or PRKAB2) and a gamma non-catalytic subunits (PRKAG1, PRKAG2 or PRKAG3). Interacts with FNIP1 and FNIP2.</text>
</comment>
<dbReference type="InterPro" id="IPR000644">
    <property type="entry name" value="CBS_dom"/>
</dbReference>
<evidence type="ECO:0000259" key="6">
    <source>
        <dbReference type="PROSITE" id="PS51371"/>
    </source>
</evidence>
<dbReference type="Proteomes" id="UP000230233">
    <property type="component" value="Chromosome X"/>
</dbReference>
<dbReference type="GO" id="GO:0019901">
    <property type="term" value="F:protein kinase binding"/>
    <property type="evidence" value="ECO:0007669"/>
    <property type="project" value="TreeGrafter"/>
</dbReference>
<gene>
    <name evidence="7" type="primary">Cni-aakg-3</name>
    <name evidence="7" type="synonym">Cnig_chr_X.g22974</name>
    <name evidence="7" type="ORF">B9Z55_022974</name>
</gene>
<reference evidence="8" key="1">
    <citation type="submission" date="2017-10" db="EMBL/GenBank/DDBJ databases">
        <title>Rapid genome shrinkage in a self-fertile nematode reveals novel sperm competition proteins.</title>
        <authorList>
            <person name="Yin D."/>
            <person name="Schwarz E.M."/>
            <person name="Thomas C.G."/>
            <person name="Felde R.L."/>
            <person name="Korf I.F."/>
            <person name="Cutter A.D."/>
            <person name="Schartner C.M."/>
            <person name="Ralston E.J."/>
            <person name="Meyer B.J."/>
            <person name="Haag E.S."/>
        </authorList>
    </citation>
    <scope>NUCLEOTIDE SEQUENCE [LARGE SCALE GENOMIC DNA]</scope>
    <source>
        <strain evidence="8">JU1422</strain>
    </source>
</reference>
<sequence length="456" mass="52532">MNNQTGKLRRNKATTFESPSIPKAFFDLQHHFIFSKKKAPVDGIEAIQRDGAAISEHAVVKYANDERPDEKEKQDLENMFKTVLRIGVQNSDIVYTHLLQLSQCYEAMARNNKLIVFTNDISVRKAFNGLIYNCMRTGLVADSKTLEITGVLSVTDFIMVLMMLWKYRENLDELKGTPLSHEDFRQMDIAYMPISRWKGGIRILVFERKGISFYFTSGCLEMKGQLKPFINIGLKESIFRAVELLTKHRIHRLPVMDENTGDCAYILTHRRILHYLWKHCALLPKPECLSQRVVDLEMGTWKNLLYVSRRSFLAKDTITKFQADEQTPLIDCLDMLIDNHISGIPIVEKQTLKVKEVYTRFDAASAAFSDHIDLSVTVTRAIQERDYQCGIRRDAVVTAHYTTTLWCLIEIFIDKNVHRIFMVDDKTILKGIISLSDVIEFLVLRPSRQTANGNNK</sequence>
<name>A0A2G5SN88_9PELO</name>
<dbReference type="AlphaFoldDB" id="A0A2G5SN88"/>
<dbReference type="GO" id="GO:0005634">
    <property type="term" value="C:nucleus"/>
    <property type="evidence" value="ECO:0007669"/>
    <property type="project" value="TreeGrafter"/>
</dbReference>
<keyword evidence="2" id="KW-0677">Repeat</keyword>
<organism evidence="7 8">
    <name type="scientific">Caenorhabditis nigoni</name>
    <dbReference type="NCBI Taxonomy" id="1611254"/>
    <lineage>
        <taxon>Eukaryota</taxon>
        <taxon>Metazoa</taxon>
        <taxon>Ecdysozoa</taxon>
        <taxon>Nematoda</taxon>
        <taxon>Chromadorea</taxon>
        <taxon>Rhabditida</taxon>
        <taxon>Rhabditina</taxon>
        <taxon>Rhabditomorpha</taxon>
        <taxon>Rhabditoidea</taxon>
        <taxon>Rhabditidae</taxon>
        <taxon>Peloderinae</taxon>
        <taxon>Caenorhabditis</taxon>
    </lineage>
</organism>
<comment type="caution">
    <text evidence="7">The sequence shown here is derived from an EMBL/GenBank/DDBJ whole genome shotgun (WGS) entry which is preliminary data.</text>
</comment>
<keyword evidence="8" id="KW-1185">Reference proteome</keyword>
<dbReference type="GO" id="GO:0005737">
    <property type="term" value="C:cytoplasm"/>
    <property type="evidence" value="ECO:0007669"/>
    <property type="project" value="TreeGrafter"/>
</dbReference>